<gene>
    <name evidence="3" type="ORF">CFP56_025900</name>
</gene>
<dbReference type="AlphaFoldDB" id="A0AAW0LZF1"/>
<dbReference type="Pfam" id="PF13966">
    <property type="entry name" value="zf-RVT"/>
    <property type="match status" value="1"/>
</dbReference>
<evidence type="ECO:0000313" key="4">
    <source>
        <dbReference type="Proteomes" id="UP000237347"/>
    </source>
</evidence>
<feature type="compositionally biased region" description="Basic and acidic residues" evidence="1">
    <location>
        <begin position="1"/>
        <end position="35"/>
    </location>
</feature>
<feature type="compositionally biased region" description="Polar residues" evidence="1">
    <location>
        <begin position="126"/>
        <end position="135"/>
    </location>
</feature>
<evidence type="ECO:0000256" key="1">
    <source>
        <dbReference type="SAM" id="MobiDB-lite"/>
    </source>
</evidence>
<proteinExistence type="predicted"/>
<dbReference type="InterPro" id="IPR026960">
    <property type="entry name" value="RVT-Znf"/>
</dbReference>
<feature type="domain" description="Reverse transcriptase zinc-binding" evidence="2">
    <location>
        <begin position="161"/>
        <end position="217"/>
    </location>
</feature>
<dbReference type="EMBL" id="PKMF04000041">
    <property type="protein sequence ID" value="KAK7855913.1"/>
    <property type="molecule type" value="Genomic_DNA"/>
</dbReference>
<comment type="caution">
    <text evidence="3">The sequence shown here is derived from an EMBL/GenBank/DDBJ whole genome shotgun (WGS) entry which is preliminary data.</text>
</comment>
<sequence length="221" mass="24768">MTEKATWKNSDRSTSSEKGGVDLRNAKNKEIRDPGEQITLKGREYGSPLNEVPISNSNLTAFHTGNVAFEMQIQELDLEISKFDKGDAHVEHTSVGVSQAPPTNEKQVAPSMQTFEPLDQPHHVTESSTSSNQGTPDEADLVLSIPLSRTPVEDKIIWPFTSSVWHFLWRVGKDAVPTKQNLMRRKILMEDKCEQCGVETEMAIHAVWECAKLDEIWEAVP</sequence>
<evidence type="ECO:0000259" key="2">
    <source>
        <dbReference type="Pfam" id="PF13966"/>
    </source>
</evidence>
<name>A0AAW0LZF1_QUESU</name>
<reference evidence="3 4" key="1">
    <citation type="journal article" date="2018" name="Sci. Data">
        <title>The draft genome sequence of cork oak.</title>
        <authorList>
            <person name="Ramos A.M."/>
            <person name="Usie A."/>
            <person name="Barbosa P."/>
            <person name="Barros P.M."/>
            <person name="Capote T."/>
            <person name="Chaves I."/>
            <person name="Simoes F."/>
            <person name="Abreu I."/>
            <person name="Carrasquinho I."/>
            <person name="Faro C."/>
            <person name="Guimaraes J.B."/>
            <person name="Mendonca D."/>
            <person name="Nobrega F."/>
            <person name="Rodrigues L."/>
            <person name="Saibo N.J.M."/>
            <person name="Varela M.C."/>
            <person name="Egas C."/>
            <person name="Matos J."/>
            <person name="Miguel C.M."/>
            <person name="Oliveira M.M."/>
            <person name="Ricardo C.P."/>
            <person name="Goncalves S."/>
        </authorList>
    </citation>
    <scope>NUCLEOTIDE SEQUENCE [LARGE SCALE GENOMIC DNA]</scope>
    <source>
        <strain evidence="4">cv. HL8</strain>
    </source>
</reference>
<keyword evidence="4" id="KW-1185">Reference proteome</keyword>
<evidence type="ECO:0000313" key="3">
    <source>
        <dbReference type="EMBL" id="KAK7855913.1"/>
    </source>
</evidence>
<protein>
    <recommendedName>
        <fullName evidence="2">Reverse transcriptase zinc-binding domain-containing protein</fullName>
    </recommendedName>
</protein>
<accession>A0AAW0LZF1</accession>
<organism evidence="3 4">
    <name type="scientific">Quercus suber</name>
    <name type="common">Cork oak</name>
    <dbReference type="NCBI Taxonomy" id="58331"/>
    <lineage>
        <taxon>Eukaryota</taxon>
        <taxon>Viridiplantae</taxon>
        <taxon>Streptophyta</taxon>
        <taxon>Embryophyta</taxon>
        <taxon>Tracheophyta</taxon>
        <taxon>Spermatophyta</taxon>
        <taxon>Magnoliopsida</taxon>
        <taxon>eudicotyledons</taxon>
        <taxon>Gunneridae</taxon>
        <taxon>Pentapetalae</taxon>
        <taxon>rosids</taxon>
        <taxon>fabids</taxon>
        <taxon>Fagales</taxon>
        <taxon>Fagaceae</taxon>
        <taxon>Quercus</taxon>
    </lineage>
</organism>
<dbReference type="Proteomes" id="UP000237347">
    <property type="component" value="Unassembled WGS sequence"/>
</dbReference>
<feature type="region of interest" description="Disordered" evidence="1">
    <location>
        <begin position="1"/>
        <end position="36"/>
    </location>
</feature>
<feature type="region of interest" description="Disordered" evidence="1">
    <location>
        <begin position="118"/>
        <end position="138"/>
    </location>
</feature>